<dbReference type="EMBL" id="QGNW01000374">
    <property type="protein sequence ID" value="RVW74177.1"/>
    <property type="molecule type" value="Genomic_DNA"/>
</dbReference>
<dbReference type="Proteomes" id="UP000288805">
    <property type="component" value="Unassembled WGS sequence"/>
</dbReference>
<evidence type="ECO:0000259" key="1">
    <source>
        <dbReference type="Pfam" id="PF23156"/>
    </source>
</evidence>
<dbReference type="AlphaFoldDB" id="A0A438GPQ8"/>
<organism evidence="2 3">
    <name type="scientific">Vitis vinifera</name>
    <name type="common">Grape</name>
    <dbReference type="NCBI Taxonomy" id="29760"/>
    <lineage>
        <taxon>Eukaryota</taxon>
        <taxon>Viridiplantae</taxon>
        <taxon>Streptophyta</taxon>
        <taxon>Embryophyta</taxon>
        <taxon>Tracheophyta</taxon>
        <taxon>Spermatophyta</taxon>
        <taxon>Magnoliopsida</taxon>
        <taxon>eudicotyledons</taxon>
        <taxon>Gunneridae</taxon>
        <taxon>Pentapetalae</taxon>
        <taxon>rosids</taxon>
        <taxon>Vitales</taxon>
        <taxon>Vitaceae</taxon>
        <taxon>Viteae</taxon>
        <taxon>Vitis</taxon>
    </lineage>
</organism>
<dbReference type="PANTHER" id="PTHR33270">
    <property type="entry name" value="BNAC05G50380D PROTEIN"/>
    <property type="match status" value="1"/>
</dbReference>
<protein>
    <recommendedName>
        <fullName evidence="1">DUF7054 domain-containing protein</fullName>
    </recommendedName>
</protein>
<name>A0A438GPQ8_VITVI</name>
<sequence length="124" mass="13969">MHSKFLERWVELCRLKTLPDLLSCRSVFGLSQKGGPRLTKLLNVTVQRNLGPVQVVILSDSTVGDLIVATPQQYVKEGWRLALPTTDPASFDLHYSQFNLENLDRNKKTDNIGIAKLLPVLQKI</sequence>
<dbReference type="PANTHER" id="PTHR33270:SF24">
    <property type="entry name" value="EXPRESSED PROTEIN"/>
    <property type="match status" value="1"/>
</dbReference>
<reference evidence="2 3" key="1">
    <citation type="journal article" date="2018" name="PLoS Genet.">
        <title>Population sequencing reveals clonal diversity and ancestral inbreeding in the grapevine cultivar Chardonnay.</title>
        <authorList>
            <person name="Roach M.J."/>
            <person name="Johnson D.L."/>
            <person name="Bohlmann J."/>
            <person name="van Vuuren H.J."/>
            <person name="Jones S.J."/>
            <person name="Pretorius I.S."/>
            <person name="Schmidt S.A."/>
            <person name="Borneman A.R."/>
        </authorList>
    </citation>
    <scope>NUCLEOTIDE SEQUENCE [LARGE SCALE GENOMIC DNA]</scope>
    <source>
        <strain evidence="3">cv. Chardonnay</strain>
        <tissue evidence="2">Leaf</tissue>
    </source>
</reference>
<feature type="domain" description="DUF7054" evidence="1">
    <location>
        <begin position="41"/>
        <end position="113"/>
    </location>
</feature>
<dbReference type="InterPro" id="IPR055482">
    <property type="entry name" value="DUF7054"/>
</dbReference>
<accession>A0A438GPQ8</accession>
<evidence type="ECO:0000313" key="3">
    <source>
        <dbReference type="Proteomes" id="UP000288805"/>
    </source>
</evidence>
<evidence type="ECO:0000313" key="2">
    <source>
        <dbReference type="EMBL" id="RVW74177.1"/>
    </source>
</evidence>
<proteinExistence type="predicted"/>
<dbReference type="InterPro" id="IPR040358">
    <property type="entry name" value="At4g22758-like"/>
</dbReference>
<comment type="caution">
    <text evidence="2">The sequence shown here is derived from an EMBL/GenBank/DDBJ whole genome shotgun (WGS) entry which is preliminary data.</text>
</comment>
<gene>
    <name evidence="2" type="ORF">CK203_055986</name>
</gene>
<dbReference type="Pfam" id="PF23156">
    <property type="entry name" value="DUF7054"/>
    <property type="match status" value="1"/>
</dbReference>